<sequence length="134" mass="14788">MSDLVAFVNARIAEVEQDAEDFLGRGRSQASTGARMVAAVLTGFQIPDWCAAMRTITARYSTALAAYDWHHGHNDDGPEDPGIDANEADILERHLRWIVRAIAGIWADHPDYNHQWTNPTDPPPDTPTTDAPPN</sequence>
<dbReference type="InterPro" id="IPR046193">
    <property type="entry name" value="DUF6221"/>
</dbReference>
<dbReference type="AlphaFoldDB" id="A0A917T386"/>
<dbReference type="RefSeq" id="WP_188943184.1">
    <property type="nucleotide sequence ID" value="NZ_BMNA01000007.1"/>
</dbReference>
<accession>A0A917T386</accession>
<comment type="caution">
    <text evidence="2">The sequence shown here is derived from an EMBL/GenBank/DDBJ whole genome shotgun (WGS) entry which is preliminary data.</text>
</comment>
<feature type="region of interest" description="Disordered" evidence="1">
    <location>
        <begin position="111"/>
        <end position="134"/>
    </location>
</feature>
<reference evidence="2" key="1">
    <citation type="journal article" date="2014" name="Int. J. Syst. Evol. Microbiol.">
        <title>Complete genome sequence of Corynebacterium casei LMG S-19264T (=DSM 44701T), isolated from a smear-ripened cheese.</title>
        <authorList>
            <consortium name="US DOE Joint Genome Institute (JGI-PGF)"/>
            <person name="Walter F."/>
            <person name="Albersmeier A."/>
            <person name="Kalinowski J."/>
            <person name="Ruckert C."/>
        </authorList>
    </citation>
    <scope>NUCLEOTIDE SEQUENCE</scope>
    <source>
        <strain evidence="2">CGMCC 4.7308</strain>
    </source>
</reference>
<proteinExistence type="predicted"/>
<evidence type="ECO:0000313" key="2">
    <source>
        <dbReference type="EMBL" id="GGM09311.1"/>
    </source>
</evidence>
<evidence type="ECO:0000313" key="3">
    <source>
        <dbReference type="Proteomes" id="UP000655208"/>
    </source>
</evidence>
<dbReference type="Pfam" id="PF19730">
    <property type="entry name" value="DUF6221"/>
    <property type="match status" value="1"/>
</dbReference>
<gene>
    <name evidence="2" type="ORF">GCM10011594_31510</name>
</gene>
<protein>
    <submittedName>
        <fullName evidence="2">Uncharacterized protein</fullName>
    </submittedName>
</protein>
<evidence type="ECO:0000256" key="1">
    <source>
        <dbReference type="SAM" id="MobiDB-lite"/>
    </source>
</evidence>
<organism evidence="2 3">
    <name type="scientific">Nakamurella endophytica</name>
    <dbReference type="NCBI Taxonomy" id="1748367"/>
    <lineage>
        <taxon>Bacteria</taxon>
        <taxon>Bacillati</taxon>
        <taxon>Actinomycetota</taxon>
        <taxon>Actinomycetes</taxon>
        <taxon>Nakamurellales</taxon>
        <taxon>Nakamurellaceae</taxon>
        <taxon>Nakamurella</taxon>
    </lineage>
</organism>
<keyword evidence="3" id="KW-1185">Reference proteome</keyword>
<feature type="compositionally biased region" description="Pro residues" evidence="1">
    <location>
        <begin position="120"/>
        <end position="134"/>
    </location>
</feature>
<reference evidence="2" key="2">
    <citation type="submission" date="2020-09" db="EMBL/GenBank/DDBJ databases">
        <authorList>
            <person name="Sun Q."/>
            <person name="Zhou Y."/>
        </authorList>
    </citation>
    <scope>NUCLEOTIDE SEQUENCE</scope>
    <source>
        <strain evidence="2">CGMCC 4.7308</strain>
    </source>
</reference>
<dbReference type="EMBL" id="BMNA01000007">
    <property type="protein sequence ID" value="GGM09311.1"/>
    <property type="molecule type" value="Genomic_DNA"/>
</dbReference>
<dbReference type="Proteomes" id="UP000655208">
    <property type="component" value="Unassembled WGS sequence"/>
</dbReference>
<name>A0A917T386_9ACTN</name>